<dbReference type="NCBIfam" id="TIGR00594">
    <property type="entry name" value="polc"/>
    <property type="match status" value="1"/>
</dbReference>
<dbReference type="InterPro" id="IPR016195">
    <property type="entry name" value="Pol/histidinol_Pase-like"/>
</dbReference>
<sequence length="1136" mass="125648">MERQFVHLRTHSRISIGAGTLKIKEIPELCKQYGMTACALTDTNMMSGCAEFSDVMPKNKIQPIIGTEITFNQHTVDPKILRAGALSRIVLLAQNHTGYLNLCELSRVMYMRENNHHLGPYITLDELAAHSDGLICLSGAHTGPIGMAVLNAQDGQARQYAEQFLKIFGDKFYMEIQRHGLADEIKTEPEFLKIALDLNIPIVATNDVEFAAAKNYEAEDALTCVLGQTKVIDPDRPRKSSEQYFKTADEMAEIFSDLPEAIENTVVIANRCGFMVNVHEKPLLPRFGNDLEQECQMLRDHTMAGLAKNLAQYGITDTAPYYEQAEFELGVIINMGFPGYFLIVADYIDWCRHNDIMTGPGRGSGAGSIVAWALGITHVNPLQYGLLFERFLNPDRISMPDFDVDFEPTGIERVLAYICDKYGHDSVCRIITFGSLQARGAIRDIGRVYGIPYSKSDRLSKLIPQDAKTLKDAVDASPEIQNILQTDEDMNKVVSIAEELEGSLRNLGQHACGVVIGDRPTTKIAPVYRDPANPLPSCQFDGHYLESSGLIKFDFLGLETLAILKYAIKLIQQTRGININLDKIPTDDPKTMKLWQAGLTEGIFQFDAPFVQQTLRKMHPTSFLEISALNALNRPGPIAFIPQFIARMHGEEKVEYVHPRAEPILKETYGIIVYQEQVMQLTRALAGFTRGQSDNVRKAMGKKIAKMLDELEGKFYDGCEKEQTLNREQAKELWEKFKEFAKYAFNKSHAIAYSIVANQCAYLKANYTPEFLAASMSSNLNDTDQLALFVDDAKTNFGIQIVAPDINESESLFTVRNGKIIYALAAIKGVGTAATDAIVAERNAHGKFKNLTDFAKRCAPIMNKRILEAFAKVGVLDSLEPNRASVFMNADAILSYASKSREGANALSLFANTVEDDVSEDRLTQNLPSVQPWTFAQRLENELSALGFYISAHPLDQYKHLIARAKLATSTTLAALGDRKPVQIAATVGSFSRRRTKTGKDMITINASDSFGNIDAVAFGQSAAEFAQILTNETIVLISGKTSCRDDRVSVFVDSIIPLTQWVANIAKKITLDIFDGKVLPDVKKAILALRPGRTQVVLNLHAGDKVAAMALPGGVELGATTATDFVNLGIKVEIE</sequence>
<dbReference type="PANTHER" id="PTHR32294:SF0">
    <property type="entry name" value="DNA POLYMERASE III SUBUNIT ALPHA"/>
    <property type="match status" value="1"/>
</dbReference>
<comment type="subcellular location">
    <subcellularLocation>
        <location evidence="1">Cytoplasm</location>
    </subcellularLocation>
</comment>
<feature type="domain" description="Polymerase/histidinol phosphatase N-terminal" evidence="9">
    <location>
        <begin position="6"/>
        <end position="73"/>
    </location>
</feature>
<dbReference type="InterPro" id="IPR003141">
    <property type="entry name" value="Pol/His_phosphatase_N"/>
</dbReference>
<name>A0A940DFX0_9PROT</name>
<evidence type="ECO:0000256" key="7">
    <source>
        <dbReference type="ARBA" id="ARBA00022932"/>
    </source>
</evidence>
<dbReference type="InterPro" id="IPR004013">
    <property type="entry name" value="PHP_dom"/>
</dbReference>
<dbReference type="Pfam" id="PF07733">
    <property type="entry name" value="DNA_pol3_alpha"/>
    <property type="match status" value="1"/>
</dbReference>
<dbReference type="InterPro" id="IPR029460">
    <property type="entry name" value="DNAPol_HHH"/>
</dbReference>
<reference evidence="10" key="1">
    <citation type="submission" date="2020-10" db="EMBL/GenBank/DDBJ databases">
        <authorList>
            <person name="Gilroy R."/>
        </authorList>
    </citation>
    <scope>NUCLEOTIDE SEQUENCE</scope>
    <source>
        <strain evidence="10">B1-16210</strain>
    </source>
</reference>
<comment type="caution">
    <text evidence="10">The sequence shown here is derived from an EMBL/GenBank/DDBJ whole genome shotgun (WGS) entry which is preliminary data.</text>
</comment>
<dbReference type="Gene3D" id="1.10.10.1600">
    <property type="entry name" value="Bacterial DNA polymerase III alpha subunit, thumb domain"/>
    <property type="match status" value="1"/>
</dbReference>
<keyword evidence="6" id="KW-0235">DNA replication</keyword>
<dbReference type="PANTHER" id="PTHR32294">
    <property type="entry name" value="DNA POLYMERASE III SUBUNIT ALPHA"/>
    <property type="match status" value="1"/>
</dbReference>
<dbReference type="Gene3D" id="3.20.20.140">
    <property type="entry name" value="Metal-dependent hydrolases"/>
    <property type="match status" value="1"/>
</dbReference>
<evidence type="ECO:0000256" key="4">
    <source>
        <dbReference type="ARBA" id="ARBA00022679"/>
    </source>
</evidence>
<proteinExistence type="predicted"/>
<evidence type="ECO:0000256" key="8">
    <source>
        <dbReference type="ARBA" id="ARBA00049244"/>
    </source>
</evidence>
<keyword evidence="4 10" id="KW-0808">Transferase</keyword>
<evidence type="ECO:0000256" key="2">
    <source>
        <dbReference type="ARBA" id="ARBA00012417"/>
    </source>
</evidence>
<evidence type="ECO:0000256" key="5">
    <source>
        <dbReference type="ARBA" id="ARBA00022695"/>
    </source>
</evidence>
<dbReference type="Proteomes" id="UP000721442">
    <property type="component" value="Unassembled WGS sequence"/>
</dbReference>
<evidence type="ECO:0000313" key="11">
    <source>
        <dbReference type="Proteomes" id="UP000721442"/>
    </source>
</evidence>
<gene>
    <name evidence="10" type="primary">dnaE</name>
    <name evidence="10" type="ORF">IAC77_04320</name>
</gene>
<evidence type="ECO:0000256" key="3">
    <source>
        <dbReference type="ARBA" id="ARBA00019114"/>
    </source>
</evidence>
<accession>A0A940DFX0</accession>
<dbReference type="Pfam" id="PF14579">
    <property type="entry name" value="HHH_6"/>
    <property type="match status" value="1"/>
</dbReference>
<keyword evidence="5 10" id="KW-0548">Nucleotidyltransferase</keyword>
<evidence type="ECO:0000313" key="10">
    <source>
        <dbReference type="EMBL" id="MBO8407653.1"/>
    </source>
</evidence>
<dbReference type="InterPro" id="IPR041931">
    <property type="entry name" value="DNA_pol3_alpha_thumb_dom"/>
</dbReference>
<dbReference type="Pfam" id="PF02811">
    <property type="entry name" value="PHP"/>
    <property type="match status" value="1"/>
</dbReference>
<dbReference type="GO" id="GO:0003676">
    <property type="term" value="F:nucleic acid binding"/>
    <property type="evidence" value="ECO:0007669"/>
    <property type="project" value="InterPro"/>
</dbReference>
<dbReference type="GO" id="GO:0008408">
    <property type="term" value="F:3'-5' exonuclease activity"/>
    <property type="evidence" value="ECO:0007669"/>
    <property type="project" value="InterPro"/>
</dbReference>
<dbReference type="GO" id="GO:0003887">
    <property type="term" value="F:DNA-directed DNA polymerase activity"/>
    <property type="evidence" value="ECO:0007669"/>
    <property type="project" value="UniProtKB-KW"/>
</dbReference>
<dbReference type="InterPro" id="IPR004365">
    <property type="entry name" value="NA-bd_OB_tRNA"/>
</dbReference>
<dbReference type="Gene3D" id="1.10.150.870">
    <property type="match status" value="1"/>
</dbReference>
<dbReference type="InterPro" id="IPR040982">
    <property type="entry name" value="DNA_pol3_finger"/>
</dbReference>
<dbReference type="InterPro" id="IPR011708">
    <property type="entry name" value="DNA_pol3_alpha_NTPase_dom"/>
</dbReference>
<dbReference type="GO" id="GO:0006260">
    <property type="term" value="P:DNA replication"/>
    <property type="evidence" value="ECO:0007669"/>
    <property type="project" value="UniProtKB-KW"/>
</dbReference>
<dbReference type="Pfam" id="PF17657">
    <property type="entry name" value="DNA_pol3_finger"/>
    <property type="match status" value="1"/>
</dbReference>
<dbReference type="InterPro" id="IPR004805">
    <property type="entry name" value="DnaE2/DnaE/PolC"/>
</dbReference>
<dbReference type="SMART" id="SM00481">
    <property type="entry name" value="POLIIIAc"/>
    <property type="match status" value="1"/>
</dbReference>
<dbReference type="AlphaFoldDB" id="A0A940DFX0"/>
<evidence type="ECO:0000256" key="1">
    <source>
        <dbReference type="ARBA" id="ARBA00004496"/>
    </source>
</evidence>
<keyword evidence="7" id="KW-0239">DNA-directed DNA polymerase</keyword>
<organism evidence="10 11">
    <name type="scientific">Candidatus Enterousia excrementavium</name>
    <dbReference type="NCBI Taxonomy" id="2840789"/>
    <lineage>
        <taxon>Bacteria</taxon>
        <taxon>Pseudomonadati</taxon>
        <taxon>Pseudomonadota</taxon>
        <taxon>Alphaproteobacteria</taxon>
        <taxon>Candidatus Enterousia</taxon>
    </lineage>
</organism>
<reference evidence="10" key="2">
    <citation type="journal article" date="2021" name="PeerJ">
        <title>Extensive microbial diversity within the chicken gut microbiome revealed by metagenomics and culture.</title>
        <authorList>
            <person name="Gilroy R."/>
            <person name="Ravi A."/>
            <person name="Getino M."/>
            <person name="Pursley I."/>
            <person name="Horton D.L."/>
            <person name="Alikhan N.F."/>
            <person name="Baker D."/>
            <person name="Gharbi K."/>
            <person name="Hall N."/>
            <person name="Watson M."/>
            <person name="Adriaenssens E.M."/>
            <person name="Foster-Nyarko E."/>
            <person name="Jarju S."/>
            <person name="Secka A."/>
            <person name="Antonio M."/>
            <person name="Oren A."/>
            <person name="Chaudhuri R.R."/>
            <person name="La Ragione R."/>
            <person name="Hildebrand F."/>
            <person name="Pallen M.J."/>
        </authorList>
    </citation>
    <scope>NUCLEOTIDE SEQUENCE</scope>
    <source>
        <strain evidence="10">B1-16210</strain>
    </source>
</reference>
<dbReference type="EC" id="2.7.7.7" evidence="2"/>
<dbReference type="CDD" id="cd04485">
    <property type="entry name" value="DnaE_OBF"/>
    <property type="match status" value="1"/>
</dbReference>
<dbReference type="EMBL" id="JADINE010000052">
    <property type="protein sequence ID" value="MBO8407653.1"/>
    <property type="molecule type" value="Genomic_DNA"/>
</dbReference>
<dbReference type="GO" id="GO:0005737">
    <property type="term" value="C:cytoplasm"/>
    <property type="evidence" value="ECO:0007669"/>
    <property type="project" value="UniProtKB-SubCell"/>
</dbReference>
<evidence type="ECO:0000259" key="9">
    <source>
        <dbReference type="SMART" id="SM00481"/>
    </source>
</evidence>
<protein>
    <recommendedName>
        <fullName evidence="3">DNA polymerase III subunit alpha</fullName>
        <ecNumber evidence="2">2.7.7.7</ecNumber>
    </recommendedName>
</protein>
<comment type="catalytic activity">
    <reaction evidence="8">
        <text>DNA(n) + a 2'-deoxyribonucleoside 5'-triphosphate = DNA(n+1) + diphosphate</text>
        <dbReference type="Rhea" id="RHEA:22508"/>
        <dbReference type="Rhea" id="RHEA-COMP:17339"/>
        <dbReference type="Rhea" id="RHEA-COMP:17340"/>
        <dbReference type="ChEBI" id="CHEBI:33019"/>
        <dbReference type="ChEBI" id="CHEBI:61560"/>
        <dbReference type="ChEBI" id="CHEBI:173112"/>
        <dbReference type="EC" id="2.7.7.7"/>
    </reaction>
</comment>
<evidence type="ECO:0000256" key="6">
    <source>
        <dbReference type="ARBA" id="ARBA00022705"/>
    </source>
</evidence>
<dbReference type="NCBIfam" id="NF004226">
    <property type="entry name" value="PRK05673.1"/>
    <property type="match status" value="1"/>
</dbReference>
<dbReference type="Pfam" id="PF01336">
    <property type="entry name" value="tRNA_anti-codon"/>
    <property type="match status" value="1"/>
</dbReference>
<dbReference type="SUPFAM" id="SSF89550">
    <property type="entry name" value="PHP domain-like"/>
    <property type="match status" value="1"/>
</dbReference>